<evidence type="ECO:0000313" key="3">
    <source>
        <dbReference type="EMBL" id="SDN48707.1"/>
    </source>
</evidence>
<accession>A0A1H0BSY6</accession>
<dbReference type="EMBL" id="FNIE01000004">
    <property type="protein sequence ID" value="SDN48707.1"/>
    <property type="molecule type" value="Genomic_DNA"/>
</dbReference>
<sequence length="183" mass="18011">MKHRTTAAAAVAAALMTAAATACSGGSAGSTAASPAAAGTRTPEQAAQTSSATVSTAKAGKLGTILVDSKGMTLYLFQADKNGKPTCNGSCAKAWPPLVVTGKAGGAGGVQSAKLSTAKRSDGSTQVVYNGHPLYHFAGDSKAGNTNGQGLDNFGAKWYVLGTNGKQITTKVSQPSTPGGGGY</sequence>
<dbReference type="STRING" id="310781.SAMN05216259_104292"/>
<dbReference type="GO" id="GO:0043448">
    <property type="term" value="P:alkane catabolic process"/>
    <property type="evidence" value="ECO:0007669"/>
    <property type="project" value="TreeGrafter"/>
</dbReference>
<dbReference type="PANTHER" id="PTHR39335">
    <property type="entry name" value="BLL4220 PROTEIN"/>
    <property type="match status" value="1"/>
</dbReference>
<name>A0A1H0BSY6_9ACTN</name>
<dbReference type="RefSeq" id="WP_245771325.1">
    <property type="nucleotide sequence ID" value="NZ_FNIE01000004.1"/>
</dbReference>
<evidence type="ECO:0000313" key="4">
    <source>
        <dbReference type="Proteomes" id="UP000199341"/>
    </source>
</evidence>
<keyword evidence="4" id="KW-1185">Reference proteome</keyword>
<feature type="signal peptide" evidence="2">
    <location>
        <begin position="1"/>
        <end position="22"/>
    </location>
</feature>
<gene>
    <name evidence="3" type="ORF">SAMN05216259_104292</name>
</gene>
<evidence type="ECO:0000256" key="1">
    <source>
        <dbReference type="SAM" id="MobiDB-lite"/>
    </source>
</evidence>
<dbReference type="Pfam" id="PF03640">
    <property type="entry name" value="Lipoprotein_15"/>
    <property type="match status" value="2"/>
</dbReference>
<keyword evidence="3" id="KW-0449">Lipoprotein</keyword>
<dbReference type="PANTHER" id="PTHR39335:SF1">
    <property type="entry name" value="BLL4220 PROTEIN"/>
    <property type="match status" value="1"/>
</dbReference>
<reference evidence="3 4" key="1">
    <citation type="submission" date="2016-10" db="EMBL/GenBank/DDBJ databases">
        <authorList>
            <person name="de Groot N.N."/>
        </authorList>
    </citation>
    <scope>NUCLEOTIDE SEQUENCE [LARGE SCALE GENOMIC DNA]</scope>
    <source>
        <strain evidence="3 4">CGMCC 4.2022</strain>
    </source>
</reference>
<organism evidence="3 4">
    <name type="scientific">Actinacidiphila guanduensis</name>
    <dbReference type="NCBI Taxonomy" id="310781"/>
    <lineage>
        <taxon>Bacteria</taxon>
        <taxon>Bacillati</taxon>
        <taxon>Actinomycetota</taxon>
        <taxon>Actinomycetes</taxon>
        <taxon>Kitasatosporales</taxon>
        <taxon>Streptomycetaceae</taxon>
        <taxon>Actinacidiphila</taxon>
    </lineage>
</organism>
<feature type="chain" id="PRO_5039367989" evidence="2">
    <location>
        <begin position="23"/>
        <end position="183"/>
    </location>
</feature>
<dbReference type="InterPro" id="IPR005297">
    <property type="entry name" value="Lipoprotein_repeat"/>
</dbReference>
<proteinExistence type="predicted"/>
<keyword evidence="2" id="KW-0732">Signal</keyword>
<feature type="region of interest" description="Disordered" evidence="1">
    <location>
        <begin position="31"/>
        <end position="52"/>
    </location>
</feature>
<evidence type="ECO:0000256" key="2">
    <source>
        <dbReference type="SAM" id="SignalP"/>
    </source>
</evidence>
<dbReference type="PROSITE" id="PS51257">
    <property type="entry name" value="PROKAR_LIPOPROTEIN"/>
    <property type="match status" value="1"/>
</dbReference>
<protein>
    <submittedName>
        <fullName evidence="3">Predicted lipoprotein with conserved Yx(FWY)xxD motif</fullName>
    </submittedName>
</protein>
<dbReference type="AlphaFoldDB" id="A0A1H0BSY6"/>
<dbReference type="Proteomes" id="UP000199341">
    <property type="component" value="Unassembled WGS sequence"/>
</dbReference>